<proteinExistence type="predicted"/>
<dbReference type="AlphaFoldDB" id="A0A1C5A4S7"/>
<dbReference type="InParanoid" id="A0A1C5A4S7"/>
<protein>
    <submittedName>
        <fullName evidence="1">Uncharacterized protein</fullName>
    </submittedName>
</protein>
<accession>A0A1C5A4S7</accession>
<reference evidence="2" key="1">
    <citation type="submission" date="2016-06" db="EMBL/GenBank/DDBJ databases">
        <authorList>
            <person name="Varghese N."/>
            <person name="Submissions Spin"/>
        </authorList>
    </citation>
    <scope>NUCLEOTIDE SEQUENCE [LARGE SCALE GENOMIC DNA]</scope>
    <source>
        <strain evidence="2">DSM 43816</strain>
    </source>
</reference>
<sequence length="110" mass="12741">MSSYWSRKDRMWAGIPWLEPAESARSRIEVPSARDPHEVDLWKDHFEGDHKQLEHQLRPMPGPRSDRSVQTIITGRAFVQNLRREHYELATDVPPALRVAAAFTELARAI</sequence>
<organism evidence="1 2">
    <name type="scientific">Micromonospora echinospora</name>
    <name type="common">Micromonospora purpurea</name>
    <dbReference type="NCBI Taxonomy" id="1877"/>
    <lineage>
        <taxon>Bacteria</taxon>
        <taxon>Bacillati</taxon>
        <taxon>Actinomycetota</taxon>
        <taxon>Actinomycetes</taxon>
        <taxon>Micromonosporales</taxon>
        <taxon>Micromonosporaceae</taxon>
        <taxon>Micromonospora</taxon>
    </lineage>
</organism>
<evidence type="ECO:0000313" key="2">
    <source>
        <dbReference type="Proteomes" id="UP000198253"/>
    </source>
</evidence>
<name>A0A1C5A4S7_MICEC</name>
<evidence type="ECO:0000313" key="1">
    <source>
        <dbReference type="EMBL" id="SCF40217.1"/>
    </source>
</evidence>
<dbReference type="Proteomes" id="UP000198253">
    <property type="component" value="Chromosome I"/>
</dbReference>
<keyword evidence="2" id="KW-1185">Reference proteome</keyword>
<dbReference type="EMBL" id="LT607413">
    <property type="protein sequence ID" value="SCF40217.1"/>
    <property type="molecule type" value="Genomic_DNA"/>
</dbReference>
<gene>
    <name evidence="1" type="ORF">GA0070618_6308</name>
</gene>